<proteinExistence type="predicted"/>
<keyword evidence="2" id="KW-1185">Reference proteome</keyword>
<accession>A0ABX2ANP0</accession>
<evidence type="ECO:0000313" key="2">
    <source>
        <dbReference type="Proteomes" id="UP000714420"/>
    </source>
</evidence>
<dbReference type="RefSeq" id="WP_172274611.1">
    <property type="nucleotide sequence ID" value="NZ_CATJPT010000212.1"/>
</dbReference>
<name>A0ABX2ANP0_9BACT</name>
<sequence length="285" mass="32599">MTQDSYITTTYSDSELHDIVCDYLIMQEDRFTFCGICNHIFCHARNDDRTSGCVCPQTDNPLTAEEQARVKDVLWKMLGTNDIYIADADAAEKEHDLFNSVFCRTYPDGYAEDIVSADSGHNYVQAPAAHRTVSLSECNEDLADAIDRCFIIPRSACDLHTITQNITAFFRNLESEYYIDRIRAVRNHAQALVYTLDCTAWHYHTEAHASVATGICDTDYICRFAGRELLRIMASPDTPEDVRQYIIHESGRLLSHPSFARHNFFDIRKFATEVRNKKKNVLETV</sequence>
<gene>
    <name evidence="1" type="ORF">HPS56_04615</name>
</gene>
<comment type="caution">
    <text evidence="1">The sequence shown here is derived from an EMBL/GenBank/DDBJ whole genome shotgun (WGS) entry which is preliminary data.</text>
</comment>
<protein>
    <submittedName>
        <fullName evidence="1">Uncharacterized protein</fullName>
    </submittedName>
</protein>
<organism evidence="1 2">
    <name type="scientific">Xylanibacter muris</name>
    <dbReference type="NCBI Taxonomy" id="2736290"/>
    <lineage>
        <taxon>Bacteria</taxon>
        <taxon>Pseudomonadati</taxon>
        <taxon>Bacteroidota</taxon>
        <taxon>Bacteroidia</taxon>
        <taxon>Bacteroidales</taxon>
        <taxon>Prevotellaceae</taxon>
        <taxon>Xylanibacter</taxon>
    </lineage>
</organism>
<dbReference type="EMBL" id="JABKKF010000003">
    <property type="protein sequence ID" value="NPD91642.1"/>
    <property type="molecule type" value="Genomic_DNA"/>
</dbReference>
<dbReference type="Proteomes" id="UP000714420">
    <property type="component" value="Unassembled WGS sequence"/>
</dbReference>
<evidence type="ECO:0000313" key="1">
    <source>
        <dbReference type="EMBL" id="NPD91642.1"/>
    </source>
</evidence>
<reference evidence="1 2" key="1">
    <citation type="submission" date="2020-05" db="EMBL/GenBank/DDBJ databases">
        <title>Distinct polysaccharide utilization as determinants for interspecies competition between intestinal Prevotella spp.</title>
        <authorList>
            <person name="Galvez E.J.C."/>
            <person name="Iljazovic A."/>
            <person name="Strowig T."/>
        </authorList>
    </citation>
    <scope>NUCLEOTIDE SEQUENCE [LARGE SCALE GENOMIC DNA]</scope>
    <source>
        <strain evidence="1 2">PMUR</strain>
    </source>
</reference>